<sequence length="66" mass="6973">MKIDNLSQAFKAASAGIEMAISILIGCLLGYAVASLFDEGYGYIGLVIGAVFGLISGTYNLYRKYG</sequence>
<organism evidence="3 4">
    <name type="scientific">Methanothrix harundinacea</name>
    <dbReference type="NCBI Taxonomy" id="301375"/>
    <lineage>
        <taxon>Archaea</taxon>
        <taxon>Methanobacteriati</taxon>
        <taxon>Methanobacteriota</taxon>
        <taxon>Stenosarchaea group</taxon>
        <taxon>Methanomicrobia</taxon>
        <taxon>Methanotrichales</taxon>
        <taxon>Methanotrichaceae</taxon>
        <taxon>Methanothrix</taxon>
    </lineage>
</organism>
<dbReference type="Proteomes" id="UP000057043">
    <property type="component" value="Unassembled WGS sequence"/>
</dbReference>
<keyword evidence="1" id="KW-1133">Transmembrane helix</keyword>
<feature type="transmembrane region" description="Helical" evidence="1">
    <location>
        <begin position="40"/>
        <end position="62"/>
    </location>
</feature>
<reference evidence="4 5" key="2">
    <citation type="journal article" date="2015" name="MBio">
        <title>Genome-Resolved Metagenomic Analysis Reveals Roles for Candidate Phyla and Other Microbial Community Members in Biogeochemical Transformations in Oil Reservoirs.</title>
        <authorList>
            <person name="Hu P."/>
            <person name="Tom L."/>
            <person name="Singh A."/>
            <person name="Thomas B.C."/>
            <person name="Baker B.J."/>
            <person name="Piceno Y.M."/>
            <person name="Andersen G.L."/>
            <person name="Banfield J.F."/>
        </authorList>
    </citation>
    <scope>NUCLEOTIDE SEQUENCE [LARGE SCALE GENOMIC DNA]</scope>
    <source>
        <strain evidence="2">57_489</strain>
    </source>
</reference>
<name>A0A101IGW0_9EURY</name>
<evidence type="ECO:0000256" key="1">
    <source>
        <dbReference type="SAM" id="Phobius"/>
    </source>
</evidence>
<gene>
    <name evidence="2" type="ORF">XD72_1977</name>
    <name evidence="3" type="ORF">XE07_2043</name>
</gene>
<accession>A0A101IGW0</accession>
<dbReference type="Pfam" id="PF09527">
    <property type="entry name" value="ATPase_gene1"/>
    <property type="match status" value="1"/>
</dbReference>
<reference evidence="3" key="1">
    <citation type="journal article" date="2015" name="MBio">
        <title>Genome-resolved metagenomic analysis reveals roles for candidate phyla and other microbial community members in biogeochemical transformations in oil reservoirs.</title>
        <authorList>
            <person name="Hu P."/>
            <person name="Tom L."/>
            <person name="Singh A."/>
            <person name="Thomas B.C."/>
            <person name="Baker B.J."/>
            <person name="Piceno Y.M."/>
            <person name="Andersen G.L."/>
            <person name="Banfield J.F."/>
        </authorList>
    </citation>
    <scope>NUCLEOTIDE SEQUENCE [LARGE SCALE GENOMIC DNA]</scope>
    <source>
        <strain evidence="3">56_747</strain>
    </source>
</reference>
<dbReference type="EMBL" id="LGFT01000057">
    <property type="protein sequence ID" value="KUK43649.1"/>
    <property type="molecule type" value="Genomic_DNA"/>
</dbReference>
<protein>
    <recommendedName>
        <fullName evidence="6">ATP synthase protein I</fullName>
    </recommendedName>
</protein>
<keyword evidence="1" id="KW-0472">Membrane</keyword>
<comment type="caution">
    <text evidence="3">The sequence shown here is derived from an EMBL/GenBank/DDBJ whole genome shotgun (WGS) entry which is preliminary data.</text>
</comment>
<evidence type="ECO:0000313" key="3">
    <source>
        <dbReference type="EMBL" id="KUK94783.1"/>
    </source>
</evidence>
<evidence type="ECO:0000313" key="5">
    <source>
        <dbReference type="Proteomes" id="UP000057043"/>
    </source>
</evidence>
<evidence type="ECO:0008006" key="6">
    <source>
        <dbReference type="Google" id="ProtNLM"/>
    </source>
</evidence>
<dbReference type="EMBL" id="LGHB01000043">
    <property type="protein sequence ID" value="KUK94783.1"/>
    <property type="molecule type" value="Genomic_DNA"/>
</dbReference>
<dbReference type="PATRIC" id="fig|301375.6.peg.2022"/>
<dbReference type="AlphaFoldDB" id="A0A101IGW0"/>
<dbReference type="Proteomes" id="UP000053961">
    <property type="component" value="Unassembled WGS sequence"/>
</dbReference>
<keyword evidence="1" id="KW-0812">Transmembrane</keyword>
<proteinExistence type="predicted"/>
<dbReference type="InterPro" id="IPR032820">
    <property type="entry name" value="ATPase_put"/>
</dbReference>
<evidence type="ECO:0000313" key="4">
    <source>
        <dbReference type="Proteomes" id="UP000053961"/>
    </source>
</evidence>
<evidence type="ECO:0000313" key="2">
    <source>
        <dbReference type="EMBL" id="KUK43649.1"/>
    </source>
</evidence>
<feature type="transmembrane region" description="Helical" evidence="1">
    <location>
        <begin position="12"/>
        <end position="34"/>
    </location>
</feature>